<dbReference type="EMBL" id="AP019860">
    <property type="protein sequence ID" value="BBM86055.1"/>
    <property type="molecule type" value="Genomic_DNA"/>
</dbReference>
<dbReference type="InterPro" id="IPR007016">
    <property type="entry name" value="O-antigen_ligase-rel_domated"/>
</dbReference>
<organism evidence="7 8">
    <name type="scientific">Uabimicrobium amorphum</name>
    <dbReference type="NCBI Taxonomy" id="2596890"/>
    <lineage>
        <taxon>Bacteria</taxon>
        <taxon>Pseudomonadati</taxon>
        <taxon>Planctomycetota</taxon>
        <taxon>Candidatus Uabimicrobiia</taxon>
        <taxon>Candidatus Uabimicrobiales</taxon>
        <taxon>Candidatus Uabimicrobiaceae</taxon>
        <taxon>Candidatus Uabimicrobium</taxon>
    </lineage>
</organism>
<feature type="transmembrane region" description="Helical" evidence="5">
    <location>
        <begin position="7"/>
        <end position="24"/>
    </location>
</feature>
<evidence type="ECO:0000313" key="8">
    <source>
        <dbReference type="Proteomes" id="UP000326354"/>
    </source>
</evidence>
<gene>
    <name evidence="7" type="ORF">UABAM_04441</name>
</gene>
<feature type="transmembrane region" description="Helical" evidence="5">
    <location>
        <begin position="368"/>
        <end position="388"/>
    </location>
</feature>
<proteinExistence type="predicted"/>
<sequence length="413" mass="47448">MSHEVKTIIKMNLCLQIIVATLGYGGNIAYVWGPLCVLSLVNLILVFDQANEQNPYISALNVTILLFFVTLCVQFFVPSRIINVPSHPELQVPYFFSSQNVKLSIYQWLLPISAMITIPQVLKTEEDFLWLLRCLIFVVLLQVIVGVVQYFLSRESLLYQYFPFFSRKRGITGTYVTRNLYANILVVGTPLLLGQILHFHNQKKKLCVVLGILCCLLMFLCLLASKSRTGVFLYLLIVIGIFLYHRHIPTIALIFAIIVVLFAFQVDIMERFYRSGEDFRYRLEHYSVGLKIIRDHWLFGCGAGNFSLAFEMYRDVPVVIQYFHQDNDYIEFVAEYGILSSIAGVIFLLVWGILIAKNTSYDKMLWNSVLVSIIMFFVFAAFHFPLFINSNRLFLAYLMGTLVAMSNATKEVT</sequence>
<dbReference type="PANTHER" id="PTHR37422">
    <property type="entry name" value="TEICHURONIC ACID BIOSYNTHESIS PROTEIN TUAE"/>
    <property type="match status" value="1"/>
</dbReference>
<keyword evidence="3 5" id="KW-1133">Transmembrane helix</keyword>
<dbReference type="OrthoDB" id="274640at2"/>
<feature type="transmembrane region" description="Helical" evidence="5">
    <location>
        <begin position="129"/>
        <end position="152"/>
    </location>
</feature>
<dbReference type="InterPro" id="IPR051533">
    <property type="entry name" value="WaaL-like"/>
</dbReference>
<protein>
    <recommendedName>
        <fullName evidence="6">O-antigen ligase-related domain-containing protein</fullName>
    </recommendedName>
</protein>
<reference evidence="7 8" key="1">
    <citation type="submission" date="2019-08" db="EMBL/GenBank/DDBJ databases">
        <title>Complete genome sequence of Candidatus Uab amorphum.</title>
        <authorList>
            <person name="Shiratori T."/>
            <person name="Suzuki S."/>
            <person name="Kakizawa Y."/>
            <person name="Ishida K."/>
        </authorList>
    </citation>
    <scope>NUCLEOTIDE SEQUENCE [LARGE SCALE GENOMIC DNA]</scope>
    <source>
        <strain evidence="7 8">SRT547</strain>
    </source>
</reference>
<keyword evidence="2 5" id="KW-0812">Transmembrane</keyword>
<keyword evidence="4 5" id="KW-0472">Membrane</keyword>
<dbReference type="Pfam" id="PF04932">
    <property type="entry name" value="Wzy_C"/>
    <property type="match status" value="1"/>
</dbReference>
<feature type="transmembrane region" description="Helical" evidence="5">
    <location>
        <begin position="231"/>
        <end position="264"/>
    </location>
</feature>
<feature type="transmembrane region" description="Helical" evidence="5">
    <location>
        <begin position="333"/>
        <end position="356"/>
    </location>
</feature>
<dbReference type="RefSeq" id="WP_151970133.1">
    <property type="nucleotide sequence ID" value="NZ_AP019860.1"/>
</dbReference>
<evidence type="ECO:0000256" key="2">
    <source>
        <dbReference type="ARBA" id="ARBA00022692"/>
    </source>
</evidence>
<dbReference type="KEGG" id="uam:UABAM_04441"/>
<dbReference type="GO" id="GO:0016020">
    <property type="term" value="C:membrane"/>
    <property type="evidence" value="ECO:0007669"/>
    <property type="project" value="UniProtKB-SubCell"/>
</dbReference>
<feature type="transmembrane region" description="Helical" evidence="5">
    <location>
        <begin position="59"/>
        <end position="77"/>
    </location>
</feature>
<evidence type="ECO:0000259" key="6">
    <source>
        <dbReference type="Pfam" id="PF04932"/>
    </source>
</evidence>
<dbReference type="Proteomes" id="UP000326354">
    <property type="component" value="Chromosome"/>
</dbReference>
<evidence type="ECO:0000256" key="4">
    <source>
        <dbReference type="ARBA" id="ARBA00023136"/>
    </source>
</evidence>
<feature type="transmembrane region" description="Helical" evidence="5">
    <location>
        <begin position="180"/>
        <end position="199"/>
    </location>
</feature>
<feature type="domain" description="O-antigen ligase-related" evidence="6">
    <location>
        <begin position="214"/>
        <end position="339"/>
    </location>
</feature>
<comment type="subcellular location">
    <subcellularLocation>
        <location evidence="1">Membrane</location>
        <topology evidence="1">Multi-pass membrane protein</topology>
    </subcellularLocation>
</comment>
<feature type="transmembrane region" description="Helical" evidence="5">
    <location>
        <begin position="206"/>
        <end position="225"/>
    </location>
</feature>
<evidence type="ECO:0000256" key="5">
    <source>
        <dbReference type="SAM" id="Phobius"/>
    </source>
</evidence>
<dbReference type="PANTHER" id="PTHR37422:SF13">
    <property type="entry name" value="LIPOPOLYSACCHARIDE BIOSYNTHESIS PROTEIN PA4999-RELATED"/>
    <property type="match status" value="1"/>
</dbReference>
<name>A0A5S9ISX6_UABAM</name>
<keyword evidence="8" id="KW-1185">Reference proteome</keyword>
<dbReference type="AlphaFoldDB" id="A0A5S9ISX6"/>
<evidence type="ECO:0000256" key="3">
    <source>
        <dbReference type="ARBA" id="ARBA00022989"/>
    </source>
</evidence>
<accession>A0A5S9ISX6</accession>
<evidence type="ECO:0000256" key="1">
    <source>
        <dbReference type="ARBA" id="ARBA00004141"/>
    </source>
</evidence>
<evidence type="ECO:0000313" key="7">
    <source>
        <dbReference type="EMBL" id="BBM86055.1"/>
    </source>
</evidence>